<dbReference type="SMART" id="SM00388">
    <property type="entry name" value="HisKA"/>
    <property type="match status" value="1"/>
</dbReference>
<feature type="modified residue" description="4-aspartylphosphate" evidence="7">
    <location>
        <position position="1148"/>
    </location>
</feature>
<evidence type="ECO:0000256" key="5">
    <source>
        <dbReference type="ARBA" id="ARBA00023125"/>
    </source>
</evidence>
<keyword evidence="13" id="KW-0808">Transferase</keyword>
<evidence type="ECO:0000256" key="1">
    <source>
        <dbReference type="ARBA" id="ARBA00000085"/>
    </source>
</evidence>
<evidence type="ECO:0000259" key="12">
    <source>
        <dbReference type="PROSITE" id="PS50110"/>
    </source>
</evidence>
<keyword evidence="6" id="KW-0804">Transcription</keyword>
<feature type="domain" description="Response regulatory" evidence="12">
    <location>
        <begin position="1100"/>
        <end position="1215"/>
    </location>
</feature>
<reference evidence="13 14" key="1">
    <citation type="submission" date="2020-08" db="EMBL/GenBank/DDBJ databases">
        <title>Genomic Encyclopedia of Type Strains, Phase IV (KMG-V): Genome sequencing to study the core and pangenomes of soil and plant-associated prokaryotes.</title>
        <authorList>
            <person name="Whitman W."/>
        </authorList>
    </citation>
    <scope>NUCLEOTIDE SEQUENCE [LARGE SCALE GENOMIC DNA]</scope>
    <source>
        <strain evidence="13 14">MP601</strain>
    </source>
</reference>
<comment type="caution">
    <text evidence="13">The sequence shown here is derived from an EMBL/GenBank/DDBJ whole genome shotgun (WGS) entry which is preliminary data.</text>
</comment>
<accession>A0A841J526</accession>
<dbReference type="SMART" id="SM00448">
    <property type="entry name" value="REC"/>
    <property type="match status" value="1"/>
</dbReference>
<dbReference type="InterPro" id="IPR001789">
    <property type="entry name" value="Sig_transdc_resp-reg_receiver"/>
</dbReference>
<feature type="signal peptide" evidence="9">
    <location>
        <begin position="1"/>
        <end position="20"/>
    </location>
</feature>
<dbReference type="SUPFAM" id="SSF55874">
    <property type="entry name" value="ATPase domain of HSP90 chaperone/DNA topoisomerase II/histidine kinase"/>
    <property type="match status" value="1"/>
</dbReference>
<evidence type="ECO:0000313" key="14">
    <source>
        <dbReference type="Proteomes" id="UP000548326"/>
    </source>
</evidence>
<dbReference type="Pfam" id="PF07495">
    <property type="entry name" value="Y_Y_Y"/>
    <property type="match status" value="1"/>
</dbReference>
<organism evidence="13 14">
    <name type="scientific">Mucilaginibacter lappiensis</name>
    <dbReference type="NCBI Taxonomy" id="354630"/>
    <lineage>
        <taxon>Bacteria</taxon>
        <taxon>Pseudomonadati</taxon>
        <taxon>Bacteroidota</taxon>
        <taxon>Sphingobacteriia</taxon>
        <taxon>Sphingobacteriales</taxon>
        <taxon>Sphingobacteriaceae</taxon>
        <taxon>Mucilaginibacter</taxon>
    </lineage>
</organism>
<dbReference type="InterPro" id="IPR018062">
    <property type="entry name" value="HTH_AraC-typ_CS"/>
</dbReference>
<dbReference type="FunFam" id="2.60.40.10:FF:000791">
    <property type="entry name" value="Two-component system sensor histidine kinase/response regulator"/>
    <property type="match status" value="1"/>
</dbReference>
<dbReference type="PRINTS" id="PR00344">
    <property type="entry name" value="BCTRLSENSOR"/>
</dbReference>
<dbReference type="Gene3D" id="2.130.10.10">
    <property type="entry name" value="YVTN repeat-like/Quinoprotein amine dehydrogenase"/>
    <property type="match status" value="2"/>
</dbReference>
<evidence type="ECO:0000256" key="7">
    <source>
        <dbReference type="PROSITE-ProRule" id="PRU00169"/>
    </source>
</evidence>
<dbReference type="PROSITE" id="PS00041">
    <property type="entry name" value="HTH_ARAC_FAMILY_1"/>
    <property type="match status" value="1"/>
</dbReference>
<dbReference type="InterPro" id="IPR005467">
    <property type="entry name" value="His_kinase_dom"/>
</dbReference>
<dbReference type="SUPFAM" id="SSF63829">
    <property type="entry name" value="Calcium-dependent phosphotriesterase"/>
    <property type="match status" value="3"/>
</dbReference>
<dbReference type="InterPro" id="IPR013783">
    <property type="entry name" value="Ig-like_fold"/>
</dbReference>
<keyword evidence="8" id="KW-0472">Membrane</keyword>
<dbReference type="SUPFAM" id="SSF47384">
    <property type="entry name" value="Homodimeric domain of signal transducing histidine kinase"/>
    <property type="match status" value="1"/>
</dbReference>
<dbReference type="SUPFAM" id="SSF46689">
    <property type="entry name" value="Homeodomain-like"/>
    <property type="match status" value="1"/>
</dbReference>
<dbReference type="CDD" id="cd00082">
    <property type="entry name" value="HisKA"/>
    <property type="match status" value="1"/>
</dbReference>
<dbReference type="Gene3D" id="1.10.287.130">
    <property type="match status" value="1"/>
</dbReference>
<dbReference type="InterPro" id="IPR018060">
    <property type="entry name" value="HTH_AraC"/>
</dbReference>
<dbReference type="SUPFAM" id="SSF52172">
    <property type="entry name" value="CheY-like"/>
    <property type="match status" value="1"/>
</dbReference>
<dbReference type="InterPro" id="IPR009057">
    <property type="entry name" value="Homeodomain-like_sf"/>
</dbReference>
<dbReference type="PANTHER" id="PTHR43547:SF2">
    <property type="entry name" value="HYBRID SIGNAL TRANSDUCTION HISTIDINE KINASE C"/>
    <property type="match status" value="1"/>
</dbReference>
<dbReference type="PROSITE" id="PS50109">
    <property type="entry name" value="HIS_KIN"/>
    <property type="match status" value="1"/>
</dbReference>
<evidence type="ECO:0000256" key="8">
    <source>
        <dbReference type="SAM" id="Phobius"/>
    </source>
</evidence>
<dbReference type="GO" id="GO:0043565">
    <property type="term" value="F:sequence-specific DNA binding"/>
    <property type="evidence" value="ECO:0007669"/>
    <property type="project" value="InterPro"/>
</dbReference>
<dbReference type="Gene3D" id="3.40.50.2300">
    <property type="match status" value="1"/>
</dbReference>
<dbReference type="Gene3D" id="3.30.565.10">
    <property type="entry name" value="Histidine kinase-like ATPase, C-terminal domain"/>
    <property type="match status" value="1"/>
</dbReference>
<keyword evidence="13" id="KW-0418">Kinase</keyword>
<dbReference type="SMART" id="SM00387">
    <property type="entry name" value="HATPase_c"/>
    <property type="match status" value="1"/>
</dbReference>
<feature type="domain" description="Histidine kinase" evidence="11">
    <location>
        <begin position="835"/>
        <end position="1054"/>
    </location>
</feature>
<dbReference type="Proteomes" id="UP000548326">
    <property type="component" value="Unassembled WGS sequence"/>
</dbReference>
<name>A0A841J526_9SPHI</name>
<evidence type="ECO:0000259" key="11">
    <source>
        <dbReference type="PROSITE" id="PS50109"/>
    </source>
</evidence>
<dbReference type="InterPro" id="IPR004358">
    <property type="entry name" value="Sig_transdc_His_kin-like_C"/>
</dbReference>
<evidence type="ECO:0000256" key="9">
    <source>
        <dbReference type="SAM" id="SignalP"/>
    </source>
</evidence>
<evidence type="ECO:0000256" key="6">
    <source>
        <dbReference type="ARBA" id="ARBA00023163"/>
    </source>
</evidence>
<evidence type="ECO:0000313" key="13">
    <source>
        <dbReference type="EMBL" id="MBB6126309.1"/>
    </source>
</evidence>
<dbReference type="PROSITE" id="PS01124">
    <property type="entry name" value="HTH_ARAC_FAMILY_2"/>
    <property type="match status" value="1"/>
</dbReference>
<dbReference type="PANTHER" id="PTHR43547">
    <property type="entry name" value="TWO-COMPONENT HISTIDINE KINASE"/>
    <property type="match status" value="1"/>
</dbReference>
<keyword evidence="4" id="KW-0805">Transcription regulation</keyword>
<dbReference type="InterPro" id="IPR015943">
    <property type="entry name" value="WD40/YVTN_repeat-like_dom_sf"/>
</dbReference>
<keyword evidence="8" id="KW-0812">Transmembrane</keyword>
<feature type="domain" description="HTH araC/xylS-type" evidence="10">
    <location>
        <begin position="1263"/>
        <end position="1362"/>
    </location>
</feature>
<dbReference type="RefSeq" id="WP_183585304.1">
    <property type="nucleotide sequence ID" value="NZ_JACHCA010000001.1"/>
</dbReference>
<dbReference type="Pfam" id="PF02518">
    <property type="entry name" value="HATPase_c"/>
    <property type="match status" value="1"/>
</dbReference>
<dbReference type="Pfam" id="PF00512">
    <property type="entry name" value="HisKA"/>
    <property type="match status" value="1"/>
</dbReference>
<dbReference type="Pfam" id="PF00072">
    <property type="entry name" value="Response_reg"/>
    <property type="match status" value="1"/>
</dbReference>
<dbReference type="InterPro" id="IPR003594">
    <property type="entry name" value="HATPase_dom"/>
</dbReference>
<proteinExistence type="predicted"/>
<dbReference type="InterPro" id="IPR036890">
    <property type="entry name" value="HATPase_C_sf"/>
</dbReference>
<feature type="transmembrane region" description="Helical" evidence="8">
    <location>
        <begin position="791"/>
        <end position="814"/>
    </location>
</feature>
<dbReference type="Gene3D" id="2.60.40.10">
    <property type="entry name" value="Immunoglobulins"/>
    <property type="match status" value="1"/>
</dbReference>
<feature type="chain" id="PRO_5032795915" description="histidine kinase" evidence="9">
    <location>
        <begin position="21"/>
        <end position="1363"/>
    </location>
</feature>
<gene>
    <name evidence="13" type="ORF">HDF22_000410</name>
</gene>
<dbReference type="EMBL" id="JACHCA010000001">
    <property type="protein sequence ID" value="MBB6126309.1"/>
    <property type="molecule type" value="Genomic_DNA"/>
</dbReference>
<keyword evidence="5 13" id="KW-0238">DNA-binding</keyword>
<dbReference type="PROSITE" id="PS50110">
    <property type="entry name" value="RESPONSE_REGULATORY"/>
    <property type="match status" value="1"/>
</dbReference>
<protein>
    <recommendedName>
        <fullName evidence="2">histidine kinase</fullName>
        <ecNumber evidence="2">2.7.13.3</ecNumber>
    </recommendedName>
</protein>
<evidence type="ECO:0000256" key="4">
    <source>
        <dbReference type="ARBA" id="ARBA00023015"/>
    </source>
</evidence>
<dbReference type="Pfam" id="PF12833">
    <property type="entry name" value="HTH_18"/>
    <property type="match status" value="1"/>
</dbReference>
<dbReference type="InterPro" id="IPR011123">
    <property type="entry name" value="Y_Y_Y"/>
</dbReference>
<dbReference type="FunFam" id="1.10.287.130:FF:000045">
    <property type="entry name" value="Two-component system sensor histidine kinase/response regulator"/>
    <property type="match status" value="1"/>
</dbReference>
<keyword evidence="8" id="KW-1133">Transmembrane helix</keyword>
<dbReference type="GO" id="GO:0003700">
    <property type="term" value="F:DNA-binding transcription factor activity"/>
    <property type="evidence" value="ECO:0007669"/>
    <property type="project" value="InterPro"/>
</dbReference>
<evidence type="ECO:0000256" key="2">
    <source>
        <dbReference type="ARBA" id="ARBA00012438"/>
    </source>
</evidence>
<dbReference type="Pfam" id="PF07494">
    <property type="entry name" value="Reg_prop"/>
    <property type="match status" value="5"/>
</dbReference>
<dbReference type="CDD" id="cd00075">
    <property type="entry name" value="HATPase"/>
    <property type="match status" value="1"/>
</dbReference>
<dbReference type="SMART" id="SM00342">
    <property type="entry name" value="HTH_ARAC"/>
    <property type="match status" value="1"/>
</dbReference>
<dbReference type="EC" id="2.7.13.3" evidence="2"/>
<dbReference type="Gene3D" id="1.10.10.60">
    <property type="entry name" value="Homeodomain-like"/>
    <property type="match status" value="1"/>
</dbReference>
<keyword evidence="3 7" id="KW-0597">Phosphoprotein</keyword>
<evidence type="ECO:0000256" key="3">
    <source>
        <dbReference type="ARBA" id="ARBA00022553"/>
    </source>
</evidence>
<comment type="catalytic activity">
    <reaction evidence="1">
        <text>ATP + protein L-histidine = ADP + protein N-phospho-L-histidine.</text>
        <dbReference type="EC" id="2.7.13.3"/>
    </reaction>
</comment>
<evidence type="ECO:0000259" key="10">
    <source>
        <dbReference type="PROSITE" id="PS01124"/>
    </source>
</evidence>
<sequence length="1363" mass="151970">MKLAITIFLFSIGCYSAAYSQRIAFENLTVDNGLSQNSVLAIVQDGRGFMWYGTQHGLNKYNTRSFKIYKNDPADRSSLSSDYITCLLLDAHKTLWIGTRNGLNKYNPETDSFDRIPLGSSSPGKGNQIISSMYEDRQKNIWVWSSNGLHLLPGETLGKFGSVAVPDSVAGLYGTNGHTLYQDHEGIYWIGSSAGLTKMQKQGNGYRYQMYKHKESVPNSLSDNYVTTITEDLKHNLWIGTLHGGVNLYDKGTNTCTRFLSNNGANGPVNNNIRILQIVNSGKIWIGTQGGLSILDPLTRQFSSYKHDPEDKSSLSQNSIYSVFMDNTNTVWIGTYWGGINMISRHNTTFLTFQTTRYHSNINNNVVSAVWEDSKQNLWIGTEGGGLNYFDRKADVVTTYQNKVNDPTSLGSDLVKVVYIDKSGNVWAGTHGGGLNLFNPGAHNFKRYLYKENDPVTLGSEVLGILEDSRNNFWVGTQNGLLVFKRNNNVLEMADNPVINKIGKRSVKTLLEDKEKNIWIATANGLYLLDHAHSGLKLFTTYGGLKSNDINCIFQDTQGRIWVGSYYGGLAGYNSDQQRFTTYSEKEGLANNNVQSILEDANHNLWIGTGNGLSKFNIASHTFKNYNKSDGLGGNTFNINSCYKTFDGEMLFGGYNGLSSFYPSKIEDNNIAPPVVITALKLFNQPVGINQPDGLLKKDISLTPKITFTHAQNVFTIDFAVLNYIKSEKNKYAYKLEGFDNDWVHTDIPSAPYTNLSSGSYTFLAKGANNDGVWGQAAVLHIQVLPPFWETIWACCLYVLFIGGLVFLIARFFILRSLLRRDKELTQLKLNFFTNISHEIRTHLSLILGPLEKLVLFGKGDFENTKQLQIVKKNSDSLLQLVNELMDFRKAESGSLKLHVSEYNIVNILQEILASFDDNSISGNITTDLISSSDDIRVYFDKEQLEKVFYNLIYNAFKFTNYGGHIGVFIEEKKDEVAVTVSDNGKGIAPENLNNLFENYFQESDHGKQNTGYGIGLALAKSIVELHQGSITVESKISSGGNNTAFAVSLRKGVDHFSAEDLIRQRVDDPSGLAKPLVSTDAAMISPITTSKPAGNKKYLVLLVEDNPDVRAFISGFLQDHYEVITGDNGLKGWELAKEHIPDIIISDVMMPEMDGFTLCNKLKADERTNHIPVILLTARASDSSHAEGLKMGADIYLSKPFSIEILLLQVNNLLTASERIRQSLNRKLKPDQESEETSIVSNAGNDQKVKKLVDSIDNEFLSKVIGIIEADIDNLEFGVPELAKAVAMSQPILYKKMNALTGMSVNDFIKSIKMNNATILLQSKRYTINEIAYMVGFSDRKYFSKEFKKQYGKTPSEFIGES</sequence>
<dbReference type="InterPro" id="IPR011110">
    <property type="entry name" value="Reg_prop"/>
</dbReference>
<dbReference type="InterPro" id="IPR011006">
    <property type="entry name" value="CheY-like_superfamily"/>
</dbReference>
<dbReference type="InterPro" id="IPR036097">
    <property type="entry name" value="HisK_dim/P_sf"/>
</dbReference>
<dbReference type="InterPro" id="IPR003661">
    <property type="entry name" value="HisK_dim/P_dom"/>
</dbReference>
<dbReference type="GO" id="GO:0000155">
    <property type="term" value="F:phosphorelay sensor kinase activity"/>
    <property type="evidence" value="ECO:0007669"/>
    <property type="project" value="InterPro"/>
</dbReference>
<keyword evidence="9" id="KW-0732">Signal</keyword>